<keyword evidence="3" id="KW-1185">Reference proteome</keyword>
<gene>
    <name evidence="2" type="ORF">ACFFUR_12395</name>
</gene>
<evidence type="ECO:0000313" key="3">
    <source>
        <dbReference type="Proteomes" id="UP001589654"/>
    </source>
</evidence>
<protein>
    <submittedName>
        <fullName evidence="2">Uncharacterized protein</fullName>
    </submittedName>
</protein>
<dbReference type="SUPFAM" id="SSF53474">
    <property type="entry name" value="alpha/beta-Hydrolases"/>
    <property type="match status" value="1"/>
</dbReference>
<accession>A0ABV5J724</accession>
<reference evidence="2 3" key="1">
    <citation type="submission" date="2024-09" db="EMBL/GenBank/DDBJ databases">
        <authorList>
            <person name="Sun Q."/>
            <person name="Mori K."/>
        </authorList>
    </citation>
    <scope>NUCLEOTIDE SEQUENCE [LARGE SCALE GENOMIC DNA]</scope>
    <source>
        <strain evidence="2 3">CECT 7682</strain>
    </source>
</reference>
<comment type="similarity">
    <text evidence="1">Belongs to the AB hydrolase superfamily. AB hydrolase 4 family.</text>
</comment>
<evidence type="ECO:0000256" key="1">
    <source>
        <dbReference type="ARBA" id="ARBA00010884"/>
    </source>
</evidence>
<organism evidence="2 3">
    <name type="scientific">Echinicola jeungdonensis</name>
    <dbReference type="NCBI Taxonomy" id="709343"/>
    <lineage>
        <taxon>Bacteria</taxon>
        <taxon>Pseudomonadati</taxon>
        <taxon>Bacteroidota</taxon>
        <taxon>Cytophagia</taxon>
        <taxon>Cytophagales</taxon>
        <taxon>Cyclobacteriaceae</taxon>
        <taxon>Echinicola</taxon>
    </lineage>
</organism>
<dbReference type="InterPro" id="IPR029058">
    <property type="entry name" value="AB_hydrolase_fold"/>
</dbReference>
<name>A0ABV5J724_9BACT</name>
<dbReference type="RefSeq" id="WP_353959658.1">
    <property type="nucleotide sequence ID" value="NZ_JAUFQT010000002.1"/>
</dbReference>
<dbReference type="PANTHER" id="PTHR10794">
    <property type="entry name" value="ABHYDROLASE DOMAIN-CONTAINING PROTEIN"/>
    <property type="match status" value="1"/>
</dbReference>
<comment type="caution">
    <text evidence="2">The sequence shown here is derived from an EMBL/GenBank/DDBJ whole genome shotgun (WGS) entry which is preliminary data.</text>
</comment>
<dbReference type="InterPro" id="IPR050960">
    <property type="entry name" value="AB_hydrolase_4_sf"/>
</dbReference>
<dbReference type="PANTHER" id="PTHR10794:SF63">
    <property type="entry name" value="ALPHA_BETA HYDROLASE 1, ISOFORM A"/>
    <property type="match status" value="1"/>
</dbReference>
<dbReference type="EMBL" id="JBHMEW010000062">
    <property type="protein sequence ID" value="MFB9212607.1"/>
    <property type="molecule type" value="Genomic_DNA"/>
</dbReference>
<proteinExistence type="inferred from homology"/>
<dbReference type="Proteomes" id="UP001589654">
    <property type="component" value="Unassembled WGS sequence"/>
</dbReference>
<evidence type="ECO:0000313" key="2">
    <source>
        <dbReference type="EMBL" id="MFB9212607.1"/>
    </source>
</evidence>
<sequence length="185" mass="20995">MGWAQTLKYLGEESRSLSDFICAAVVYSIPCNLPSSAATLRLKGNRFYRNKFLSKLKMKFHAKGQQFPGLLDLELLDKVKDFDVFDDHFTAPLHGFKDGNDFYSSVSPDNWMEDIGVPTLVVNALNDPLLGEVCFPRKLAHSHSRIFLETPSRGGHTGFSLKDEEIAWVERRMLELFNPKLDPTI</sequence>